<reference evidence="4" key="1">
    <citation type="journal article" date="2019" name="Int. J. Syst. Evol. Microbiol.">
        <title>The Global Catalogue of Microorganisms (GCM) 10K type strain sequencing project: providing services to taxonomists for standard genome sequencing and annotation.</title>
        <authorList>
            <consortium name="The Broad Institute Genomics Platform"/>
            <consortium name="The Broad Institute Genome Sequencing Center for Infectious Disease"/>
            <person name="Wu L."/>
            <person name="Ma J."/>
        </authorList>
    </citation>
    <scope>NUCLEOTIDE SEQUENCE [LARGE SCALE GENOMIC DNA]</scope>
    <source>
        <strain evidence="4">CGMCC 4.7275</strain>
    </source>
</reference>
<organism evidence="3 4">
    <name type="scientific">Streptomyces camponoticapitis</name>
    <dbReference type="NCBI Taxonomy" id="1616125"/>
    <lineage>
        <taxon>Bacteria</taxon>
        <taxon>Bacillati</taxon>
        <taxon>Actinomycetota</taxon>
        <taxon>Actinomycetes</taxon>
        <taxon>Kitasatosporales</taxon>
        <taxon>Streptomycetaceae</taxon>
        <taxon>Streptomyces</taxon>
    </lineage>
</organism>
<name>A0ABQ2ETX6_9ACTN</name>
<dbReference type="SUPFAM" id="SSF53335">
    <property type="entry name" value="S-adenosyl-L-methionine-dependent methyltransferases"/>
    <property type="match status" value="1"/>
</dbReference>
<accession>A0ABQ2ETX6</accession>
<comment type="caution">
    <text evidence="3">The sequence shown here is derived from an EMBL/GenBank/DDBJ whole genome shotgun (WGS) entry which is preliminary data.</text>
</comment>
<dbReference type="Pfam" id="PF08241">
    <property type="entry name" value="Methyltransf_11"/>
    <property type="match status" value="1"/>
</dbReference>
<protein>
    <recommendedName>
        <fullName evidence="2">Methyltransferase type 11 domain-containing protein</fullName>
    </recommendedName>
</protein>
<proteinExistence type="predicted"/>
<feature type="compositionally biased region" description="Low complexity" evidence="1">
    <location>
        <begin position="228"/>
        <end position="238"/>
    </location>
</feature>
<dbReference type="Proteomes" id="UP000660265">
    <property type="component" value="Unassembled WGS sequence"/>
</dbReference>
<feature type="domain" description="Methyltransferase type 11" evidence="2">
    <location>
        <begin position="62"/>
        <end position="112"/>
    </location>
</feature>
<dbReference type="InterPro" id="IPR029063">
    <property type="entry name" value="SAM-dependent_MTases_sf"/>
</dbReference>
<dbReference type="InterPro" id="IPR013216">
    <property type="entry name" value="Methyltransf_11"/>
</dbReference>
<sequence>MHKSAYEQMELCVKEYMPASGRHRVVDLGSRISPNQSLTHRGLLDGRDVEYIGVDVLDGPNVDIVMPRPYRIPVRSRTADFVLSGQAFEHIPFFWASMMEISRVLRPGGLAFVTAPSRGHAHDAQDCWRYYPDGFRAMAAFAGLELAEAYTDFPPMKGIRFDYAAIDGKRAYWGDSVGVFRRPRRPRRRVWEYAVRELTVRYANRVGGVGSVPLPEPVAGRDRCGRGAPAKAPVAPVAPLVPAPSPEAEPGAAQPVTAKTHTKEA</sequence>
<gene>
    <name evidence="3" type="ORF">GCM10011583_65700</name>
</gene>
<dbReference type="EMBL" id="BMMV01000030">
    <property type="protein sequence ID" value="GGK24548.1"/>
    <property type="molecule type" value="Genomic_DNA"/>
</dbReference>
<feature type="region of interest" description="Disordered" evidence="1">
    <location>
        <begin position="223"/>
        <end position="265"/>
    </location>
</feature>
<evidence type="ECO:0000256" key="1">
    <source>
        <dbReference type="SAM" id="MobiDB-lite"/>
    </source>
</evidence>
<keyword evidence="4" id="KW-1185">Reference proteome</keyword>
<evidence type="ECO:0000313" key="4">
    <source>
        <dbReference type="Proteomes" id="UP000660265"/>
    </source>
</evidence>
<dbReference type="Gene3D" id="3.40.50.150">
    <property type="entry name" value="Vaccinia Virus protein VP39"/>
    <property type="match status" value="1"/>
</dbReference>
<dbReference type="RefSeq" id="WP_189111230.1">
    <property type="nucleotide sequence ID" value="NZ_BMMV01000030.1"/>
</dbReference>
<evidence type="ECO:0000259" key="2">
    <source>
        <dbReference type="Pfam" id="PF08241"/>
    </source>
</evidence>
<evidence type="ECO:0000313" key="3">
    <source>
        <dbReference type="EMBL" id="GGK24548.1"/>
    </source>
</evidence>